<dbReference type="UniPathway" id="UPA00061">
    <property type="reaction ID" value="UER00516"/>
</dbReference>
<sequence>MENSPQQPNWLQESPAQPSLTHRERALEHQDQLTKPPGSLGELEALAVQLAAIQNSHNPAAEPAHIALFAADHGITAEGVSPIDPVVTQQMMTNFVNGGAAISVMARELGCELEVIDVGSRWPGELPQPILDRRIAPGTANMRREAAMSPEQFLAALEAGREAAERAQQSGVKLFIAGEMGIGNTSAAAALAAALLEAPAAGLVGPGTGLQGPALRHKEEVIEAALSFHRHELGSPGALANPWEAGRRVGGLEICAMAGAYLRCAQLGIAVLLDGYISGSAALLAERLAPGTKENMLLGHCSAEPGHRRVVSALGLSPILSLGMRLGEGSGAATALPLLRMACAIHNNMATFAQAGVTQGDNHQ</sequence>
<dbReference type="AlphaFoldDB" id="A0A0X8X8X8"/>
<dbReference type="CDD" id="cd02439">
    <property type="entry name" value="DMB-PRT_CobT"/>
    <property type="match status" value="1"/>
</dbReference>
<accession>A0A0X8X8X8</accession>
<dbReference type="Pfam" id="PF02277">
    <property type="entry name" value="DBI_PRT"/>
    <property type="match status" value="1"/>
</dbReference>
<organism evidence="12 13">
    <name type="scientific">Halorhodospira halochloris</name>
    <name type="common">Ectothiorhodospira halochloris</name>
    <dbReference type="NCBI Taxonomy" id="1052"/>
    <lineage>
        <taxon>Bacteria</taxon>
        <taxon>Pseudomonadati</taxon>
        <taxon>Pseudomonadota</taxon>
        <taxon>Gammaproteobacteria</taxon>
        <taxon>Chromatiales</taxon>
        <taxon>Ectothiorhodospiraceae</taxon>
        <taxon>Halorhodospira</taxon>
    </lineage>
</organism>
<evidence type="ECO:0000256" key="10">
    <source>
        <dbReference type="HAMAP-Rule" id="MF_00230"/>
    </source>
</evidence>
<dbReference type="SUPFAM" id="SSF52733">
    <property type="entry name" value="Nicotinate mononucleotide:5,6-dimethylbenzimidazole phosphoribosyltransferase (CobT)"/>
    <property type="match status" value="1"/>
</dbReference>
<keyword evidence="13" id="KW-1185">Reference proteome</keyword>
<keyword evidence="5 10" id="KW-0169">Cobalamin biosynthesis</keyword>
<comment type="catalytic activity">
    <reaction evidence="9 10">
        <text>5,6-dimethylbenzimidazole + nicotinate beta-D-ribonucleotide = alpha-ribazole 5'-phosphate + nicotinate + H(+)</text>
        <dbReference type="Rhea" id="RHEA:11196"/>
        <dbReference type="ChEBI" id="CHEBI:15378"/>
        <dbReference type="ChEBI" id="CHEBI:15890"/>
        <dbReference type="ChEBI" id="CHEBI:32544"/>
        <dbReference type="ChEBI" id="CHEBI:57502"/>
        <dbReference type="ChEBI" id="CHEBI:57918"/>
        <dbReference type="EC" id="2.4.2.21"/>
    </reaction>
</comment>
<protein>
    <recommendedName>
        <fullName evidence="4 10">Nicotinate-nucleotide--dimethylbenzimidazole phosphoribosyltransferase</fullName>
        <shortName evidence="10">NN:DBI PRT</shortName>
        <ecNumber evidence="3 10">2.4.2.21</ecNumber>
    </recommendedName>
    <alternativeName>
        <fullName evidence="8 10">N(1)-alpha-phosphoribosyltransferase</fullName>
    </alternativeName>
</protein>
<dbReference type="PANTHER" id="PTHR43463:SF1">
    <property type="entry name" value="NICOTINATE-NUCLEOTIDE--DIMETHYLBENZIMIDAZOLE PHOSPHORIBOSYLTRANSFERASE"/>
    <property type="match status" value="1"/>
</dbReference>
<gene>
    <name evidence="10 12" type="primary">cobT</name>
    <name evidence="12" type="ORF">HH1059_09800</name>
</gene>
<evidence type="ECO:0000313" key="13">
    <source>
        <dbReference type="Proteomes" id="UP000218890"/>
    </source>
</evidence>
<dbReference type="OrthoDB" id="9781491at2"/>
<keyword evidence="6 10" id="KW-0328">Glycosyltransferase</keyword>
<dbReference type="NCBIfam" id="NF000996">
    <property type="entry name" value="PRK00105.1"/>
    <property type="match status" value="1"/>
</dbReference>
<dbReference type="NCBIfam" id="TIGR03160">
    <property type="entry name" value="cobT_DBIPRT"/>
    <property type="match status" value="1"/>
</dbReference>
<dbReference type="InterPro" id="IPR023195">
    <property type="entry name" value="Nict_dMeBzImd_PRibTrfase_N"/>
</dbReference>
<evidence type="ECO:0000256" key="4">
    <source>
        <dbReference type="ARBA" id="ARBA00015486"/>
    </source>
</evidence>
<proteinExistence type="inferred from homology"/>
<name>A0A0X8X8X8_HALHR</name>
<evidence type="ECO:0000313" key="12">
    <source>
        <dbReference type="EMBL" id="BAU57674.1"/>
    </source>
</evidence>
<evidence type="ECO:0000256" key="11">
    <source>
        <dbReference type="SAM" id="MobiDB-lite"/>
    </source>
</evidence>
<comment type="similarity">
    <text evidence="2 10">Belongs to the CobT family.</text>
</comment>
<evidence type="ECO:0000256" key="3">
    <source>
        <dbReference type="ARBA" id="ARBA00011991"/>
    </source>
</evidence>
<dbReference type="EC" id="2.4.2.21" evidence="3 10"/>
<dbReference type="EMBL" id="AP017372">
    <property type="protein sequence ID" value="BAU57674.1"/>
    <property type="molecule type" value="Genomic_DNA"/>
</dbReference>
<reference evidence="12" key="1">
    <citation type="submission" date="2016-02" db="EMBL/GenBank/DDBJ databases">
        <title>Halorhodospira halochloris DSM-1059 complete genome, version 2.</title>
        <authorList>
            <person name="Tsukatani Y."/>
        </authorList>
    </citation>
    <scope>NUCLEOTIDE SEQUENCE</scope>
    <source>
        <strain evidence="12">DSM 1059</strain>
    </source>
</reference>
<dbReference type="KEGG" id="hhk:HH1059_09800"/>
<dbReference type="InterPro" id="IPR036087">
    <property type="entry name" value="Nict_dMeBzImd_PRibTrfase_sf"/>
</dbReference>
<feature type="active site" description="Proton acceptor" evidence="10">
    <location>
        <position position="328"/>
    </location>
</feature>
<dbReference type="Gene3D" id="1.10.1610.10">
    <property type="match status" value="1"/>
</dbReference>
<evidence type="ECO:0000256" key="2">
    <source>
        <dbReference type="ARBA" id="ARBA00007110"/>
    </source>
</evidence>
<dbReference type="Proteomes" id="UP000218890">
    <property type="component" value="Chromosome"/>
</dbReference>
<evidence type="ECO:0000256" key="8">
    <source>
        <dbReference type="ARBA" id="ARBA00030686"/>
    </source>
</evidence>
<evidence type="ECO:0000256" key="7">
    <source>
        <dbReference type="ARBA" id="ARBA00022679"/>
    </source>
</evidence>
<dbReference type="Gene3D" id="3.40.50.10210">
    <property type="match status" value="1"/>
</dbReference>
<dbReference type="InterPro" id="IPR003200">
    <property type="entry name" value="Nict_dMeBzImd_PRibTrfase"/>
</dbReference>
<evidence type="ECO:0000256" key="1">
    <source>
        <dbReference type="ARBA" id="ARBA00005049"/>
    </source>
</evidence>
<keyword evidence="7 10" id="KW-0808">Transferase</keyword>
<feature type="compositionally biased region" description="Polar residues" evidence="11">
    <location>
        <begin position="1"/>
        <end position="20"/>
    </location>
</feature>
<dbReference type="HAMAP" id="MF_00230">
    <property type="entry name" value="CobT"/>
    <property type="match status" value="1"/>
</dbReference>
<dbReference type="FunFam" id="3.40.50.10210:FF:000001">
    <property type="entry name" value="Nicotinate-nucleotide--dimethylbenzimidazole phosphoribosyltransferase"/>
    <property type="match status" value="1"/>
</dbReference>
<dbReference type="PANTHER" id="PTHR43463">
    <property type="entry name" value="NICOTINATE-NUCLEOTIDE--DIMETHYLBENZIMIDAZOLE PHOSPHORIBOSYLTRANSFERASE"/>
    <property type="match status" value="1"/>
</dbReference>
<dbReference type="RefSeq" id="WP_096408938.1">
    <property type="nucleotide sequence ID" value="NZ_AP017372.2"/>
</dbReference>
<evidence type="ECO:0000256" key="9">
    <source>
        <dbReference type="ARBA" id="ARBA00047340"/>
    </source>
</evidence>
<dbReference type="InterPro" id="IPR017846">
    <property type="entry name" value="Nict_dMeBzImd_PRibTrfase_bact"/>
</dbReference>
<evidence type="ECO:0000256" key="6">
    <source>
        <dbReference type="ARBA" id="ARBA00022676"/>
    </source>
</evidence>
<comment type="pathway">
    <text evidence="1 10">Nucleoside biosynthesis; alpha-ribazole biosynthesis; alpha-ribazole from 5,6-dimethylbenzimidazole: step 1/2.</text>
</comment>
<comment type="function">
    <text evidence="10">Catalyzes the synthesis of alpha-ribazole-5'-phosphate from nicotinate mononucleotide (NAMN) and 5,6-dimethylbenzimidazole (DMB).</text>
</comment>
<dbReference type="GO" id="GO:0008939">
    <property type="term" value="F:nicotinate-nucleotide-dimethylbenzimidazole phosphoribosyltransferase activity"/>
    <property type="evidence" value="ECO:0007669"/>
    <property type="project" value="UniProtKB-UniRule"/>
</dbReference>
<feature type="region of interest" description="Disordered" evidence="11">
    <location>
        <begin position="1"/>
        <end position="27"/>
    </location>
</feature>
<dbReference type="GO" id="GO:0009236">
    <property type="term" value="P:cobalamin biosynthetic process"/>
    <property type="evidence" value="ECO:0007669"/>
    <property type="project" value="UniProtKB-UniRule"/>
</dbReference>
<evidence type="ECO:0000256" key="5">
    <source>
        <dbReference type="ARBA" id="ARBA00022573"/>
    </source>
</evidence>